<dbReference type="EMBL" id="LWAE01000009">
    <property type="protein sequence ID" value="KZL89334.1"/>
    <property type="molecule type" value="Genomic_DNA"/>
</dbReference>
<dbReference type="InterPro" id="IPR042070">
    <property type="entry name" value="PucR_C-HTH_sf"/>
</dbReference>
<evidence type="ECO:0000313" key="4">
    <source>
        <dbReference type="EMBL" id="KZL89334.1"/>
    </source>
</evidence>
<accession>A0A162R2K9</accession>
<protein>
    <submittedName>
        <fullName evidence="4">Purine catabolism regulatory protein</fullName>
    </submittedName>
</protein>
<evidence type="ECO:0000259" key="3">
    <source>
        <dbReference type="Pfam" id="PF17853"/>
    </source>
</evidence>
<comment type="caution">
    <text evidence="4">The sequence shown here is derived from an EMBL/GenBank/DDBJ whole genome shotgun (WGS) entry which is preliminary data.</text>
</comment>
<evidence type="ECO:0000313" key="5">
    <source>
        <dbReference type="Proteomes" id="UP000076603"/>
    </source>
</evidence>
<evidence type="ECO:0000256" key="1">
    <source>
        <dbReference type="ARBA" id="ARBA00006754"/>
    </source>
</evidence>
<comment type="similarity">
    <text evidence="1">Belongs to the CdaR family.</text>
</comment>
<sequence length="535" mass="61907">MKLSNFLNKIRTYNPELYISQKEGILIKAVKLLDKDQTLFESNYLYIGKTSNLPKVLPQDHYINILCITNNNLPSKYKKSPMLNLIALNNNMDIITIFNEVQDMLTKQQQLALNSAKLLDCLVSEKGIEHIVNIGSDLLNNPICIIDLSFKLLAASKKIQVDDPIWIELLTKGYCSFDFVSMSNAEKFIELVHTSNSPVFMSKDKFRIPRIVSNIKVNNKVVGYVVALECEKSFNEDDLELIFLLCKVLSSEMQKNKFLQNTKGLRYENFIIDLLCGEKMDTSTIEERLNFLDLHFKNNIYVLTVKVSQNNFGNVSLYRIRDTIDYMLVDSKSIIYNDTIVVVISRNNKISTHENSFAKLTEFLKKNKIHGGLSRCFHSLIDIQEYYHQALKSIELGVALKTNKFLFLYEDFAVYHLLETCSKQNDLENFCHASIYDLMEYDKKNNTDYMKCLYTYLINEKSQLETAEVLSICRSTLAHRIEKIQRIMNINLNDAITTFRLILTFIILEYADGTKFVDNLHNKRKLHIYGGTSNE</sequence>
<keyword evidence="5" id="KW-1185">Reference proteome</keyword>
<dbReference type="InterPro" id="IPR025736">
    <property type="entry name" value="PucR_C-HTH_dom"/>
</dbReference>
<evidence type="ECO:0000259" key="2">
    <source>
        <dbReference type="Pfam" id="PF13556"/>
    </source>
</evidence>
<dbReference type="PANTHER" id="PTHR33744">
    <property type="entry name" value="CARBOHYDRATE DIACID REGULATOR"/>
    <property type="match status" value="1"/>
</dbReference>
<proteinExistence type="inferred from homology"/>
<name>A0A162R2K9_9CLOT</name>
<dbReference type="InterPro" id="IPR051448">
    <property type="entry name" value="CdaR-like_regulators"/>
</dbReference>
<organism evidence="4 5">
    <name type="scientific">Clostridium magnum DSM 2767</name>
    <dbReference type="NCBI Taxonomy" id="1121326"/>
    <lineage>
        <taxon>Bacteria</taxon>
        <taxon>Bacillati</taxon>
        <taxon>Bacillota</taxon>
        <taxon>Clostridia</taxon>
        <taxon>Eubacteriales</taxon>
        <taxon>Clostridiaceae</taxon>
        <taxon>Clostridium</taxon>
    </lineage>
</organism>
<dbReference type="PANTHER" id="PTHR33744:SF1">
    <property type="entry name" value="DNA-BINDING TRANSCRIPTIONAL ACTIVATOR ADER"/>
    <property type="match status" value="1"/>
</dbReference>
<feature type="domain" description="CdaR GGDEF-like" evidence="3">
    <location>
        <begin position="282"/>
        <end position="395"/>
    </location>
</feature>
<dbReference type="Pfam" id="PF17853">
    <property type="entry name" value="GGDEF_2"/>
    <property type="match status" value="1"/>
</dbReference>
<feature type="domain" description="PucR C-terminal helix-turn-helix" evidence="2">
    <location>
        <begin position="450"/>
        <end position="503"/>
    </location>
</feature>
<dbReference type="Proteomes" id="UP000076603">
    <property type="component" value="Unassembled WGS sequence"/>
</dbReference>
<gene>
    <name evidence="4" type="primary">pucR_5</name>
    <name evidence="4" type="ORF">CLMAG_52380</name>
</gene>
<reference evidence="4 5" key="1">
    <citation type="submission" date="2016-04" db="EMBL/GenBank/DDBJ databases">
        <title>Genome sequence of Clostridium magnum DSM 2767.</title>
        <authorList>
            <person name="Poehlein A."/>
            <person name="Uhlig R."/>
            <person name="Fischer R."/>
            <person name="Bahl H."/>
            <person name="Daniel R."/>
        </authorList>
    </citation>
    <scope>NUCLEOTIDE SEQUENCE [LARGE SCALE GENOMIC DNA]</scope>
    <source>
        <strain evidence="4 5">DSM 2767</strain>
    </source>
</reference>
<dbReference type="Gene3D" id="1.10.10.2840">
    <property type="entry name" value="PucR C-terminal helix-turn-helix domain"/>
    <property type="match status" value="1"/>
</dbReference>
<dbReference type="InterPro" id="IPR041522">
    <property type="entry name" value="CdaR_GGDEF"/>
</dbReference>
<dbReference type="PATRIC" id="fig|1121326.3.peg.5295"/>
<dbReference type="STRING" id="1121326.CLMAG_52380"/>
<dbReference type="AlphaFoldDB" id="A0A162R2K9"/>
<dbReference type="Pfam" id="PF13556">
    <property type="entry name" value="HTH_30"/>
    <property type="match status" value="1"/>
</dbReference>